<comment type="subcellular location">
    <subcellularLocation>
        <location evidence="1">Membrane</location>
        <topology evidence="1">Multi-pass membrane protein</topology>
    </subcellularLocation>
</comment>
<comment type="similarity">
    <text evidence="2">Belongs to the RER1 family.</text>
</comment>
<dbReference type="GO" id="GO:0006621">
    <property type="term" value="P:protein retention in ER lumen"/>
    <property type="evidence" value="ECO:0007669"/>
    <property type="project" value="TreeGrafter"/>
</dbReference>
<dbReference type="AlphaFoldDB" id="A0AAV8AJ19"/>
<evidence type="ECO:0000313" key="9">
    <source>
        <dbReference type="Proteomes" id="UP001146793"/>
    </source>
</evidence>
<dbReference type="PANTHER" id="PTHR10743">
    <property type="entry name" value="PROTEIN RER1"/>
    <property type="match status" value="1"/>
</dbReference>
<keyword evidence="4 7" id="KW-1133">Transmembrane helix</keyword>
<evidence type="ECO:0000256" key="2">
    <source>
        <dbReference type="ARBA" id="ARBA00006070"/>
    </source>
</evidence>
<dbReference type="InterPro" id="IPR004932">
    <property type="entry name" value="Rer1"/>
</dbReference>
<dbReference type="Proteomes" id="UP001146793">
    <property type="component" value="Unassembled WGS sequence"/>
</dbReference>
<feature type="transmembrane region" description="Helical" evidence="7">
    <location>
        <begin position="63"/>
        <end position="81"/>
    </location>
</feature>
<dbReference type="GO" id="GO:0000139">
    <property type="term" value="C:Golgi membrane"/>
    <property type="evidence" value="ECO:0007669"/>
    <property type="project" value="TreeGrafter"/>
</dbReference>
<accession>A0AAV8AJ19</accession>
<evidence type="ECO:0000256" key="4">
    <source>
        <dbReference type="ARBA" id="ARBA00022989"/>
    </source>
</evidence>
<keyword evidence="3 7" id="KW-0812">Transmembrane</keyword>
<feature type="transmembrane region" description="Helical" evidence="7">
    <location>
        <begin position="116"/>
        <end position="134"/>
    </location>
</feature>
<dbReference type="PANTHER" id="PTHR10743:SF0">
    <property type="entry name" value="PROTEIN RER1"/>
    <property type="match status" value="1"/>
</dbReference>
<dbReference type="Pfam" id="PF03248">
    <property type="entry name" value="Rer1"/>
    <property type="match status" value="1"/>
</dbReference>
<gene>
    <name evidence="8" type="ORF">M0812_04705</name>
</gene>
<evidence type="ECO:0000256" key="3">
    <source>
        <dbReference type="ARBA" id="ARBA00022692"/>
    </source>
</evidence>
<feature type="transmembrane region" description="Helical" evidence="7">
    <location>
        <begin position="39"/>
        <end position="57"/>
    </location>
</feature>
<evidence type="ECO:0000256" key="7">
    <source>
        <dbReference type="SAM" id="Phobius"/>
    </source>
</evidence>
<proteinExistence type="inferred from homology"/>
<protein>
    <submittedName>
        <fullName evidence="8">Protein rer1</fullName>
    </submittedName>
</protein>
<dbReference type="GO" id="GO:0005783">
    <property type="term" value="C:endoplasmic reticulum"/>
    <property type="evidence" value="ECO:0007669"/>
    <property type="project" value="GOC"/>
</dbReference>
<comment type="caution">
    <text evidence="8">The sequence shown here is derived from an EMBL/GenBank/DDBJ whole genome shotgun (WGS) entry which is preliminary data.</text>
</comment>
<evidence type="ECO:0000256" key="1">
    <source>
        <dbReference type="ARBA" id="ARBA00004141"/>
    </source>
</evidence>
<name>A0AAV8AJ19_9EUKA</name>
<evidence type="ECO:0000256" key="5">
    <source>
        <dbReference type="ARBA" id="ARBA00023136"/>
    </source>
</evidence>
<sequence length="264" mass="31902">MIKEFESKQTKLRAIKVIFLPITRKYQHVIDFLKPELEFRWISLMFLLTFYLFRVFYLRKFYLVTYILGIFLLQTLVLFITPTRLVRKEANKSPLLPKVNNIDTKPFIGKLSEFQLFIRFFQAVLISLICTFIPFLDFDVSWVVLFSFFLLLVVITLRQEIKKMVKYNYFPFNFKKKNYQRKYDPKNLQNSPNYNINGFQEKQQITQNLNNQLKYRSSPKRKTTEPSSPNNNTWYQIQERLKQKDEGSQNNSFQFVNNNEKKLI</sequence>
<evidence type="ECO:0000256" key="6">
    <source>
        <dbReference type="SAM" id="MobiDB-lite"/>
    </source>
</evidence>
<dbReference type="GO" id="GO:0006890">
    <property type="term" value="P:retrograde vesicle-mediated transport, Golgi to endoplasmic reticulum"/>
    <property type="evidence" value="ECO:0007669"/>
    <property type="project" value="TreeGrafter"/>
</dbReference>
<feature type="transmembrane region" description="Helical" evidence="7">
    <location>
        <begin position="140"/>
        <end position="157"/>
    </location>
</feature>
<reference evidence="8" key="1">
    <citation type="submission" date="2022-08" db="EMBL/GenBank/DDBJ databases">
        <title>Novel sulphate-reducing endosymbionts in the free-living metamonad Anaeramoeba.</title>
        <authorList>
            <person name="Jerlstrom-Hultqvist J."/>
            <person name="Cepicka I."/>
            <person name="Gallot-Lavallee L."/>
            <person name="Salas-Leiva D."/>
            <person name="Curtis B.A."/>
            <person name="Zahonova K."/>
            <person name="Pipaliya S."/>
            <person name="Dacks J."/>
            <person name="Roger A.J."/>
        </authorList>
    </citation>
    <scope>NUCLEOTIDE SEQUENCE</scope>
    <source>
        <strain evidence="8">Busselton2</strain>
    </source>
</reference>
<evidence type="ECO:0000313" key="8">
    <source>
        <dbReference type="EMBL" id="KAJ3452925.1"/>
    </source>
</evidence>
<organism evidence="8 9">
    <name type="scientific">Anaeramoeba flamelloides</name>
    <dbReference type="NCBI Taxonomy" id="1746091"/>
    <lineage>
        <taxon>Eukaryota</taxon>
        <taxon>Metamonada</taxon>
        <taxon>Anaeramoebidae</taxon>
        <taxon>Anaeramoeba</taxon>
    </lineage>
</organism>
<keyword evidence="5 7" id="KW-0472">Membrane</keyword>
<feature type="region of interest" description="Disordered" evidence="6">
    <location>
        <begin position="244"/>
        <end position="264"/>
    </location>
</feature>
<dbReference type="EMBL" id="JANTQA010000008">
    <property type="protein sequence ID" value="KAJ3452925.1"/>
    <property type="molecule type" value="Genomic_DNA"/>
</dbReference>
<feature type="compositionally biased region" description="Low complexity" evidence="6">
    <location>
        <begin position="248"/>
        <end position="258"/>
    </location>
</feature>